<feature type="region of interest" description="Disordered" evidence="1">
    <location>
        <begin position="97"/>
        <end position="121"/>
    </location>
</feature>
<accession>A0A9N7MPJ8</accession>
<protein>
    <recommendedName>
        <fullName evidence="4">DUF4378 domain-containing protein</fullName>
    </recommendedName>
</protein>
<proteinExistence type="predicted"/>
<dbReference type="OrthoDB" id="758104at2759"/>
<dbReference type="PANTHER" id="PTHR47071:SF2">
    <property type="entry name" value="PROTEIN TRM32"/>
    <property type="match status" value="1"/>
</dbReference>
<name>A0A9N7MPJ8_STRHE</name>
<evidence type="ECO:0000313" key="3">
    <source>
        <dbReference type="Proteomes" id="UP001153555"/>
    </source>
</evidence>
<dbReference type="PANTHER" id="PTHR47071">
    <property type="entry name" value="PROTEIN TRM32"/>
    <property type="match status" value="1"/>
</dbReference>
<evidence type="ECO:0000256" key="1">
    <source>
        <dbReference type="SAM" id="MobiDB-lite"/>
    </source>
</evidence>
<dbReference type="EMBL" id="CACSLK010009714">
    <property type="protein sequence ID" value="CAA0811875.1"/>
    <property type="molecule type" value="Genomic_DNA"/>
</dbReference>
<comment type="caution">
    <text evidence="2">The sequence shown here is derived from an EMBL/GenBank/DDBJ whole genome shotgun (WGS) entry which is preliminary data.</text>
</comment>
<dbReference type="InterPro" id="IPR044257">
    <property type="entry name" value="TRM32-like"/>
</dbReference>
<dbReference type="Proteomes" id="UP001153555">
    <property type="component" value="Unassembled WGS sequence"/>
</dbReference>
<evidence type="ECO:0000313" key="2">
    <source>
        <dbReference type="EMBL" id="CAA0811875.1"/>
    </source>
</evidence>
<organism evidence="2 3">
    <name type="scientific">Striga hermonthica</name>
    <name type="common">Purple witchweed</name>
    <name type="synonym">Buchnera hermonthica</name>
    <dbReference type="NCBI Taxonomy" id="68872"/>
    <lineage>
        <taxon>Eukaryota</taxon>
        <taxon>Viridiplantae</taxon>
        <taxon>Streptophyta</taxon>
        <taxon>Embryophyta</taxon>
        <taxon>Tracheophyta</taxon>
        <taxon>Spermatophyta</taxon>
        <taxon>Magnoliopsida</taxon>
        <taxon>eudicotyledons</taxon>
        <taxon>Gunneridae</taxon>
        <taxon>Pentapetalae</taxon>
        <taxon>asterids</taxon>
        <taxon>lamiids</taxon>
        <taxon>Lamiales</taxon>
        <taxon>Orobanchaceae</taxon>
        <taxon>Buchnereae</taxon>
        <taxon>Striga</taxon>
    </lineage>
</organism>
<evidence type="ECO:0008006" key="4">
    <source>
        <dbReference type="Google" id="ProtNLM"/>
    </source>
</evidence>
<sequence length="401" mass="47365">MVKNFEGRVWDDDRQPGCIWGLVHALDYHNWHPNMRKKIKQHIYQHRNNVKPISRKTYCPDNDEAQKLLSENETPYIFDAAKRLSIKARIRAAMADKTYREKKERRKNKGSSPKPNLKRTYSIHHLQSLDDDSISRMHIDPTHSISFFRDSKTSQPFDHTTREVLDIFNVDKELFRKHLQKDDKEKLTKSQSFPGRKLKPVNLESKQRENWAFRRENKFQNVNDEEKRACVDGSSVVKYTHMLNVSKSLKLRSEYTSREPTQLRRIQSLSSLDFYYPNQDSDSILSTANNDDMLDGLEEKKEKCNSLCSDIQGTYFPMEAEKLDRSENAMTWQSVEEGRAEKKVVDFDVVKEVLVELYDVWKLVDVEADQRWMNLQLDTESVSLELEDIIFTQLLQEIIYF</sequence>
<dbReference type="AlphaFoldDB" id="A0A9N7MPJ8"/>
<keyword evidence="3" id="KW-1185">Reference proteome</keyword>
<reference evidence="2" key="1">
    <citation type="submission" date="2019-12" db="EMBL/GenBank/DDBJ databases">
        <authorList>
            <person name="Scholes J."/>
        </authorList>
    </citation>
    <scope>NUCLEOTIDE SEQUENCE</scope>
</reference>
<gene>
    <name evidence="2" type="ORF">SHERM_12697</name>
</gene>